<comment type="caution">
    <text evidence="2">The sequence shown here is derived from an EMBL/GenBank/DDBJ whole genome shotgun (WGS) entry which is preliminary data.</text>
</comment>
<dbReference type="AlphaFoldDB" id="A0A2T9JMH3"/>
<dbReference type="RefSeq" id="WP_109102309.1">
    <property type="nucleotide sequence ID" value="NZ_QDKQ01000063.1"/>
</dbReference>
<name>A0A2T9JMH3_9CAUL</name>
<feature type="signal peptide" evidence="1">
    <location>
        <begin position="1"/>
        <end position="24"/>
    </location>
</feature>
<feature type="chain" id="PRO_5015513093" evidence="1">
    <location>
        <begin position="25"/>
        <end position="162"/>
    </location>
</feature>
<dbReference type="EMBL" id="QDKQ01000063">
    <property type="protein sequence ID" value="PVM84881.1"/>
    <property type="molecule type" value="Genomic_DNA"/>
</dbReference>
<gene>
    <name evidence="2" type="ORF">DDF67_18460</name>
</gene>
<reference evidence="2 3" key="1">
    <citation type="submission" date="2018-04" db="EMBL/GenBank/DDBJ databases">
        <title>The genome sequence of Caulobacter sp. 744.</title>
        <authorList>
            <person name="Gao J."/>
            <person name="Sun J."/>
        </authorList>
    </citation>
    <scope>NUCLEOTIDE SEQUENCE [LARGE SCALE GENOMIC DNA]</scope>
    <source>
        <strain evidence="2 3">774</strain>
    </source>
</reference>
<organism evidence="2 3">
    <name type="scientific">Caulobacter endophyticus</name>
    <dbReference type="NCBI Taxonomy" id="2172652"/>
    <lineage>
        <taxon>Bacteria</taxon>
        <taxon>Pseudomonadati</taxon>
        <taxon>Pseudomonadota</taxon>
        <taxon>Alphaproteobacteria</taxon>
        <taxon>Caulobacterales</taxon>
        <taxon>Caulobacteraceae</taxon>
        <taxon>Caulobacter</taxon>
    </lineage>
</organism>
<dbReference type="OrthoDB" id="7190766at2"/>
<sequence length="162" mass="16721">MLKYAAVASALAVAGLATPLQASAQTFTPASGPVTITGSLLIQETTTVSCDVTLTGQVMGGGSYIWVTGGSFAPGDWQCGWLIGPVGFSWQIHPFGAQHVIVYGMEITTVLGSCSGTPYIRWSSDNYSPNSSTMELIEVTIGGASSWCTLTGSLSVSGVTMQ</sequence>
<evidence type="ECO:0000313" key="3">
    <source>
        <dbReference type="Proteomes" id="UP000245073"/>
    </source>
</evidence>
<protein>
    <submittedName>
        <fullName evidence="2">Protein activator of alkane oxidation PraB</fullName>
    </submittedName>
</protein>
<keyword evidence="3" id="KW-1185">Reference proteome</keyword>
<evidence type="ECO:0000256" key="1">
    <source>
        <dbReference type="SAM" id="SignalP"/>
    </source>
</evidence>
<accession>A0A2T9JMH3</accession>
<proteinExistence type="predicted"/>
<dbReference type="Proteomes" id="UP000245073">
    <property type="component" value="Unassembled WGS sequence"/>
</dbReference>
<keyword evidence="1" id="KW-0732">Signal</keyword>
<evidence type="ECO:0000313" key="2">
    <source>
        <dbReference type="EMBL" id="PVM84881.1"/>
    </source>
</evidence>